<accession>A0A0J5X1T7</accession>
<dbReference type="AlphaFoldDB" id="A0A0J5X1T7"/>
<evidence type="ECO:0000259" key="1">
    <source>
        <dbReference type="PROSITE" id="PS50075"/>
    </source>
</evidence>
<dbReference type="Pfam" id="PF00550">
    <property type="entry name" value="PP-binding"/>
    <property type="match status" value="1"/>
</dbReference>
<name>A0A0J5X1T7_BURCE</name>
<dbReference type="PATRIC" id="fig|292.27.peg.2880"/>
<proteinExistence type="predicted"/>
<organism evidence="2 3">
    <name type="scientific">Burkholderia cepacia</name>
    <name type="common">Pseudomonas cepacia</name>
    <dbReference type="NCBI Taxonomy" id="292"/>
    <lineage>
        <taxon>Bacteria</taxon>
        <taxon>Pseudomonadati</taxon>
        <taxon>Pseudomonadota</taxon>
        <taxon>Betaproteobacteria</taxon>
        <taxon>Burkholderiales</taxon>
        <taxon>Burkholderiaceae</taxon>
        <taxon>Burkholderia</taxon>
        <taxon>Burkholderia cepacia complex</taxon>
    </lineage>
</organism>
<dbReference type="Gene3D" id="1.10.1200.10">
    <property type="entry name" value="ACP-like"/>
    <property type="match status" value="1"/>
</dbReference>
<reference evidence="2 3" key="1">
    <citation type="submission" date="2015-05" db="EMBL/GenBank/DDBJ databases">
        <title>Draft genome of Burkholderia cepacia LK29.</title>
        <authorList>
            <person name="Chan X.Y."/>
        </authorList>
    </citation>
    <scope>NUCLEOTIDE SEQUENCE [LARGE SCALE GENOMIC DNA]</scope>
    <source>
        <strain evidence="2 3">LK29</strain>
    </source>
</reference>
<gene>
    <name evidence="2" type="ORF">VL15_14820</name>
</gene>
<dbReference type="Proteomes" id="UP000036338">
    <property type="component" value="Unassembled WGS sequence"/>
</dbReference>
<comment type="caution">
    <text evidence="2">The sequence shown here is derived from an EMBL/GenBank/DDBJ whole genome shotgun (WGS) entry which is preliminary data.</text>
</comment>
<dbReference type="EMBL" id="LDWR01000024">
    <property type="protein sequence ID" value="KML57007.1"/>
    <property type="molecule type" value="Genomic_DNA"/>
</dbReference>
<evidence type="ECO:0000313" key="2">
    <source>
        <dbReference type="EMBL" id="KML57007.1"/>
    </source>
</evidence>
<feature type="domain" description="Carrier" evidence="1">
    <location>
        <begin position="5"/>
        <end position="80"/>
    </location>
</feature>
<dbReference type="RefSeq" id="WP_048246389.1">
    <property type="nucleotide sequence ID" value="NZ_LDWR01000024.1"/>
</dbReference>
<dbReference type="PROSITE" id="PS50075">
    <property type="entry name" value="CARRIER"/>
    <property type="match status" value="1"/>
</dbReference>
<dbReference type="SUPFAM" id="SSF47336">
    <property type="entry name" value="ACP-like"/>
    <property type="match status" value="1"/>
</dbReference>
<protein>
    <recommendedName>
        <fullName evidence="1">Carrier domain-containing protein</fullName>
    </recommendedName>
</protein>
<dbReference type="InterPro" id="IPR036736">
    <property type="entry name" value="ACP-like_sf"/>
</dbReference>
<evidence type="ECO:0000313" key="3">
    <source>
        <dbReference type="Proteomes" id="UP000036338"/>
    </source>
</evidence>
<sequence length="84" mass="9196">MKNDAEIAAEIRLVIARQLRVALQTLSDDKHLVYDLGADSLDFFDLGIELENMFGLVFDESDIVSMNTVGDVVARVLDGIGAAR</sequence>
<dbReference type="InterPro" id="IPR009081">
    <property type="entry name" value="PP-bd_ACP"/>
</dbReference>